<name>A0ABV2SEA1_9GAMM</name>
<dbReference type="InterPro" id="IPR005368">
    <property type="entry name" value="UPF0175"/>
</dbReference>
<comment type="caution">
    <text evidence="1">The sequence shown here is derived from an EMBL/GenBank/DDBJ whole genome shotgun (WGS) entry which is preliminary data.</text>
</comment>
<sequence>MSEHLLSQKMEAVRLFSNGSISLDYAARLAQCSLESFILAAGSLGATIVDYPPNELTEELNLLES</sequence>
<gene>
    <name evidence="1" type="ORF">V5J35_000911</name>
</gene>
<proteinExistence type="predicted"/>
<organism evidence="1 2">
    <name type="scientific">Endozoicomonas lisbonensis</name>
    <dbReference type="NCBI Taxonomy" id="3120522"/>
    <lineage>
        <taxon>Bacteria</taxon>
        <taxon>Pseudomonadati</taxon>
        <taxon>Pseudomonadota</taxon>
        <taxon>Gammaproteobacteria</taxon>
        <taxon>Oceanospirillales</taxon>
        <taxon>Endozoicomonadaceae</taxon>
        <taxon>Endozoicomonas</taxon>
    </lineage>
</organism>
<accession>A0ABV2SEA1</accession>
<dbReference type="EMBL" id="JBEWTB010000002">
    <property type="protein sequence ID" value="MET4755719.1"/>
    <property type="molecule type" value="Genomic_DNA"/>
</dbReference>
<evidence type="ECO:0000313" key="1">
    <source>
        <dbReference type="EMBL" id="MET4755719.1"/>
    </source>
</evidence>
<dbReference type="Proteomes" id="UP001549366">
    <property type="component" value="Unassembled WGS sequence"/>
</dbReference>
<reference evidence="1 2" key="1">
    <citation type="submission" date="2024-06" db="EMBL/GenBank/DDBJ databases">
        <title>Genomic Encyclopedia of Type Strains, Phase V (KMG-V): Genome sequencing to study the core and pangenomes of soil and plant-associated prokaryotes.</title>
        <authorList>
            <person name="Whitman W."/>
        </authorList>
    </citation>
    <scope>NUCLEOTIDE SEQUENCE [LARGE SCALE GENOMIC DNA]</scope>
    <source>
        <strain evidence="1 2">NE40</strain>
    </source>
</reference>
<dbReference type="RefSeq" id="WP_354016274.1">
    <property type="nucleotide sequence ID" value="NZ_JBEWTB010000002.1"/>
</dbReference>
<evidence type="ECO:0000313" key="2">
    <source>
        <dbReference type="Proteomes" id="UP001549366"/>
    </source>
</evidence>
<protein>
    <submittedName>
        <fullName evidence="1">Uncharacterized protein</fullName>
    </submittedName>
</protein>
<keyword evidence="2" id="KW-1185">Reference proteome</keyword>
<dbReference type="Pfam" id="PF03683">
    <property type="entry name" value="UPF0175"/>
    <property type="match status" value="1"/>
</dbReference>